<dbReference type="Gene3D" id="3.90.550.20">
    <property type="match status" value="1"/>
</dbReference>
<dbReference type="PANTHER" id="PTHR32385:SF15">
    <property type="entry name" value="INOSITOL PHOSPHOCERAMIDE MANNOSYLTRANSFERASE 1"/>
    <property type="match status" value="1"/>
</dbReference>
<proteinExistence type="predicted"/>
<dbReference type="SUPFAM" id="SSF53448">
    <property type="entry name" value="Nucleotide-diphospho-sugar transferases"/>
    <property type="match status" value="1"/>
</dbReference>
<dbReference type="EMBL" id="AICQ01000046">
    <property type="protein sequence ID" value="EID19047.1"/>
    <property type="molecule type" value="Genomic_DNA"/>
</dbReference>
<sequence length="327" mass="38802">MVSKERNFLVNIFAKLIKTKGTEIFRDLVRSRVLFRTIAILPLVGFSKKSLEIVRLNNSNVVLSRLRRKYRSTITKFRKDNQYSLVYDQQQRNFSKKIWICWFQGLEAAPHVVQECIASVKKHLSDREVVVLTDANYHHYVTFPDHIKTKIAQGIISKTHLSDLLRLELLTKYGGTWIDGTVFCSSSDIPSYMLDSNLFLFQNLKPGLDGQALAISTWFMTASKSHHPLLELTKDLLYFYWEQNNTMVDYFLIHHFFQLSIEEFPEYWSKVVPFNNSTPHILQLRLFEKYDETMYHYILEQTPFHKLTYKFEEEKSRIPNTYYKHLF</sequence>
<dbReference type="AlphaFoldDB" id="A0AAD2Y3E6"/>
<organism evidence="1 2">
    <name type="scientific">Streptococcus constellatus subsp. constellatus SK53</name>
    <dbReference type="NCBI Taxonomy" id="1095730"/>
    <lineage>
        <taxon>Bacteria</taxon>
        <taxon>Bacillati</taxon>
        <taxon>Bacillota</taxon>
        <taxon>Bacilli</taxon>
        <taxon>Lactobacillales</taxon>
        <taxon>Streptococcaceae</taxon>
        <taxon>Streptococcus</taxon>
        <taxon>Streptococcus anginosus group</taxon>
    </lineage>
</organism>
<dbReference type="GO" id="GO:0051999">
    <property type="term" value="P:mannosyl-inositol phosphorylceramide biosynthetic process"/>
    <property type="evidence" value="ECO:0007669"/>
    <property type="project" value="TreeGrafter"/>
</dbReference>
<dbReference type="GO" id="GO:0016020">
    <property type="term" value="C:membrane"/>
    <property type="evidence" value="ECO:0007669"/>
    <property type="project" value="GOC"/>
</dbReference>
<name>A0AAD2Y3E6_STRCV</name>
<dbReference type="PANTHER" id="PTHR32385">
    <property type="entry name" value="MANNOSYL PHOSPHORYLINOSITOL CERAMIDE SYNTHASE"/>
    <property type="match status" value="1"/>
</dbReference>
<evidence type="ECO:0000313" key="1">
    <source>
        <dbReference type="EMBL" id="EID19047.1"/>
    </source>
</evidence>
<evidence type="ECO:0000313" key="2">
    <source>
        <dbReference type="Proteomes" id="UP000005070"/>
    </source>
</evidence>
<dbReference type="InterPro" id="IPR008441">
    <property type="entry name" value="AfumC-like_glycosyl_Trfase"/>
</dbReference>
<gene>
    <name evidence="1" type="ORF">HMPREF1044_0881</name>
</gene>
<accession>A0AAD2Y3E6</accession>
<dbReference type="GO" id="GO:0000030">
    <property type="term" value="F:mannosyltransferase activity"/>
    <property type="evidence" value="ECO:0007669"/>
    <property type="project" value="TreeGrafter"/>
</dbReference>
<dbReference type="Proteomes" id="UP000005070">
    <property type="component" value="Unassembled WGS sequence"/>
</dbReference>
<reference evidence="1 2" key="1">
    <citation type="submission" date="2012-01" db="EMBL/GenBank/DDBJ databases">
        <authorList>
            <person name="Harkins D.M."/>
            <person name="Madupu R."/>
            <person name="Durkin A.S."/>
            <person name="Torralba M."/>
            <person name="Methe B."/>
            <person name="Sutton G.G."/>
            <person name="Nelson K.E."/>
        </authorList>
    </citation>
    <scope>NUCLEOTIDE SEQUENCE [LARGE SCALE GENOMIC DNA]</scope>
    <source>
        <strain evidence="1 2">SK53</strain>
    </source>
</reference>
<dbReference type="Pfam" id="PF05704">
    <property type="entry name" value="Caps_synth"/>
    <property type="match status" value="1"/>
</dbReference>
<dbReference type="InterPro" id="IPR029044">
    <property type="entry name" value="Nucleotide-diphossugar_trans"/>
</dbReference>
<dbReference type="InterPro" id="IPR051706">
    <property type="entry name" value="Glycosyltransferase_domain"/>
</dbReference>
<dbReference type="RefSeq" id="WP_006270474.1">
    <property type="nucleotide sequence ID" value="NZ_AICQ01000046.1"/>
</dbReference>
<protein>
    <submittedName>
        <fullName evidence="1">Capsular polysaccharide synthesis protein</fullName>
    </submittedName>
</protein>
<comment type="caution">
    <text evidence="1">The sequence shown here is derived from an EMBL/GenBank/DDBJ whole genome shotgun (WGS) entry which is preliminary data.</text>
</comment>